<dbReference type="PANTHER" id="PTHR11878:SF65">
    <property type="entry name" value="NA_CA-EXCHANGE PROTEIN, ISOFORM G"/>
    <property type="match status" value="1"/>
</dbReference>
<organism evidence="6 7">
    <name type="scientific">Sphingomonas alpina</name>
    <dbReference type="NCBI Taxonomy" id="653931"/>
    <lineage>
        <taxon>Bacteria</taxon>
        <taxon>Pseudomonadati</taxon>
        <taxon>Pseudomonadota</taxon>
        <taxon>Alphaproteobacteria</taxon>
        <taxon>Sphingomonadales</taxon>
        <taxon>Sphingomonadaceae</taxon>
        <taxon>Sphingomonas</taxon>
    </lineage>
</organism>
<evidence type="ECO:0000313" key="6">
    <source>
        <dbReference type="EMBL" id="QNQ10002.1"/>
    </source>
</evidence>
<evidence type="ECO:0000256" key="2">
    <source>
        <dbReference type="ARBA" id="ARBA00022737"/>
    </source>
</evidence>
<dbReference type="AlphaFoldDB" id="A0A7H0LJZ9"/>
<dbReference type="Proteomes" id="UP000516148">
    <property type="component" value="Chromosome"/>
</dbReference>
<dbReference type="KEGG" id="spap:H3Z74_01765"/>
<dbReference type="InterPro" id="IPR051171">
    <property type="entry name" value="CaCA"/>
</dbReference>
<keyword evidence="4" id="KW-0406">Ion transport</keyword>
<evidence type="ECO:0000313" key="7">
    <source>
        <dbReference type="Proteomes" id="UP000516148"/>
    </source>
</evidence>
<sequence>MTTTAVANESTVYTYDALGRLIATSITGGPGNGRQVSTGFDPADNRSNYTVSGAPTANFSIADATVTEGGTAAVIVTRTGSSAAAATVGYATSNGSAVAPADYTAASGTLSFAAGEGSKTIPIVTINDSIYEGTKSFAVTLSSPTGGVGIADANAAVTITDDEVVPQLAISNATVTEGGTATLTVTRSSATGPAVSVNYASADGSAVAPADYGAVSSTLSFASGETSKTITVNTVNDTAYEGTEGFTVGLSGATGGAIITTATGQVSVTDNDVAPSFAISSASAAEGSSIVMTVTKTGSTNKTLTVNYATANGSASAPADYGQLTGVLTFLPAETSKTVTITTVNDTVYESAETFTVSLSGASGGALISTARGTGTITDNDTAPVLSVANVSVMEGDYANVTVTKTGATGLNSSVSFATADGTATSGGSMADRKYISSSGTLLFRPGEMSKVVQVKTIQDNLFSLPKTFTLTLSAPSGATLGSSTGTVSILNNNPPPSLSILDAVPQVEGTSLKFSIGVSAAFDAPITVNYTTSSGTATSGVDFTPTSGTLLISSGQIVVPVIQDSDGEADETLYVTLSSPSHGATIDRAQAVGVIKNDDIPPSTGPVANPDNGGSHARCDEFTINPVANDTDPGGNYPLTLVSVATGVGYTRTISGNNVTFFAQAGGTRNILYVVANSIGGQATGTITYTVASGPACTGGPG</sequence>
<evidence type="ECO:0000256" key="3">
    <source>
        <dbReference type="ARBA" id="ARBA00022837"/>
    </source>
</evidence>
<keyword evidence="1" id="KW-0732">Signal</keyword>
<feature type="domain" description="Calx-beta" evidence="5">
    <location>
        <begin position="264"/>
        <end position="360"/>
    </location>
</feature>
<feature type="domain" description="Calx-beta" evidence="5">
    <location>
        <begin position="373"/>
        <end position="474"/>
    </location>
</feature>
<dbReference type="InterPro" id="IPR038081">
    <property type="entry name" value="CalX-like_sf"/>
</dbReference>
<feature type="domain" description="Calx-beta" evidence="5">
    <location>
        <begin position="486"/>
        <end position="579"/>
    </location>
</feature>
<dbReference type="SUPFAM" id="SSF141072">
    <property type="entry name" value="CalX-like"/>
    <property type="match status" value="5"/>
</dbReference>
<keyword evidence="2" id="KW-0677">Repeat</keyword>
<protein>
    <recommendedName>
        <fullName evidence="5">Calx-beta domain-containing protein</fullName>
    </recommendedName>
</protein>
<keyword evidence="3" id="KW-0106">Calcium</keyword>
<dbReference type="PANTHER" id="PTHR11878">
    <property type="entry name" value="SODIUM/CALCIUM EXCHANGER"/>
    <property type="match status" value="1"/>
</dbReference>
<gene>
    <name evidence="6" type="ORF">H3Z74_01765</name>
</gene>
<dbReference type="InterPro" id="IPR003644">
    <property type="entry name" value="Calx_beta"/>
</dbReference>
<name>A0A7H0LJZ9_9SPHN</name>
<keyword evidence="7" id="KW-1185">Reference proteome</keyword>
<evidence type="ECO:0000256" key="4">
    <source>
        <dbReference type="ARBA" id="ARBA00023065"/>
    </source>
</evidence>
<proteinExistence type="predicted"/>
<accession>A0A7H0LJZ9</accession>
<dbReference type="GO" id="GO:0007154">
    <property type="term" value="P:cell communication"/>
    <property type="evidence" value="ECO:0007669"/>
    <property type="project" value="InterPro"/>
</dbReference>
<evidence type="ECO:0000256" key="1">
    <source>
        <dbReference type="ARBA" id="ARBA00022729"/>
    </source>
</evidence>
<dbReference type="GO" id="GO:0030001">
    <property type="term" value="P:metal ion transport"/>
    <property type="evidence" value="ECO:0007669"/>
    <property type="project" value="TreeGrafter"/>
</dbReference>
<reference evidence="6 7" key="1">
    <citation type="submission" date="2020-09" db="EMBL/GenBank/DDBJ databases">
        <title>Sphingomonas sp., a new species isolated from pork steak.</title>
        <authorList>
            <person name="Heidler von Heilborn D."/>
        </authorList>
    </citation>
    <scope>NUCLEOTIDE SEQUENCE [LARGE SCALE GENOMIC DNA]</scope>
    <source>
        <strain evidence="7">S8-3T</strain>
    </source>
</reference>
<dbReference type="EMBL" id="CP061038">
    <property type="protein sequence ID" value="QNQ10002.1"/>
    <property type="molecule type" value="Genomic_DNA"/>
</dbReference>
<dbReference type="Gene3D" id="2.60.40.2030">
    <property type="match status" value="5"/>
</dbReference>
<dbReference type="GO" id="GO:0016020">
    <property type="term" value="C:membrane"/>
    <property type="evidence" value="ECO:0007669"/>
    <property type="project" value="InterPro"/>
</dbReference>
<evidence type="ECO:0000259" key="5">
    <source>
        <dbReference type="SMART" id="SM00237"/>
    </source>
</evidence>
<dbReference type="RefSeq" id="WP_187762310.1">
    <property type="nucleotide sequence ID" value="NZ_CP061038.1"/>
</dbReference>
<dbReference type="SMART" id="SM00237">
    <property type="entry name" value="Calx_beta"/>
    <property type="match status" value="5"/>
</dbReference>
<keyword evidence="4" id="KW-0813">Transport</keyword>
<feature type="domain" description="Calx-beta" evidence="5">
    <location>
        <begin position="155"/>
        <end position="251"/>
    </location>
</feature>
<dbReference type="Pfam" id="PF03160">
    <property type="entry name" value="Calx-beta"/>
    <property type="match status" value="4"/>
</dbReference>
<feature type="domain" description="Calx-beta" evidence="5">
    <location>
        <begin position="47"/>
        <end position="142"/>
    </location>
</feature>